<accession>A0A5A9W3E4</accession>
<dbReference type="OrthoDB" id="5759008at2"/>
<evidence type="ECO:0008006" key="3">
    <source>
        <dbReference type="Google" id="ProtNLM"/>
    </source>
</evidence>
<keyword evidence="2" id="KW-1185">Reference proteome</keyword>
<dbReference type="AlphaFoldDB" id="A0A5A9W3E4"/>
<name>A0A5A9W3E4_9GAMM</name>
<reference evidence="1 2" key="1">
    <citation type="submission" date="2019-03" db="EMBL/GenBank/DDBJ databases">
        <title>Nitrincola sp. nov. isolated from an Indian soda lake.</title>
        <authorList>
            <person name="Joshi A."/>
            <person name="Thite S.V."/>
            <person name="Joseph N."/>
            <person name="Dhotre D."/>
            <person name="Moorthy M."/>
            <person name="Shouche Y.S."/>
        </authorList>
    </citation>
    <scope>NUCLEOTIDE SEQUENCE [LARGE SCALE GENOMIC DNA]</scope>
    <source>
        <strain evidence="1 2">MEB193</strain>
    </source>
</reference>
<protein>
    <recommendedName>
        <fullName evidence="3">Wadjet protein JetD C-terminal domain-containing protein</fullName>
    </recommendedName>
</protein>
<dbReference type="EMBL" id="SMRS01000004">
    <property type="protein sequence ID" value="KAA0875014.1"/>
    <property type="molecule type" value="Genomic_DNA"/>
</dbReference>
<dbReference type="Proteomes" id="UP000325302">
    <property type="component" value="Unassembled WGS sequence"/>
</dbReference>
<gene>
    <name evidence="1" type="ORF">E1H14_06235</name>
</gene>
<proteinExistence type="predicted"/>
<organism evidence="1 2">
    <name type="scientific">Nitrincola tapanii</name>
    <dbReference type="NCBI Taxonomy" id="1708751"/>
    <lineage>
        <taxon>Bacteria</taxon>
        <taxon>Pseudomonadati</taxon>
        <taxon>Pseudomonadota</taxon>
        <taxon>Gammaproteobacteria</taxon>
        <taxon>Oceanospirillales</taxon>
        <taxon>Oceanospirillaceae</taxon>
        <taxon>Nitrincola</taxon>
    </lineage>
</organism>
<comment type="caution">
    <text evidence="1">The sequence shown here is derived from an EMBL/GenBank/DDBJ whole genome shotgun (WGS) entry which is preliminary data.</text>
</comment>
<sequence>MAKTPQTRLPDYLEKIAAGKPVNYSAFEKQLELAGITDRQRRDLFRVKLAGPNRHIVEILDQVAFNKLQNRFVQQALTDRVSAAVAGNSHRVSVSGACLLLRRESVPHPQVVLFEGQEWHCPVKPAERALLVENLENFLALARTLAILPDCGWCPSEPVDLLYAAGNQITNAILQPFLSRYAELNCLFDPDPGGIHMFRTLRQRMPQFSMRFLYPRDIEARLAASNRLLDVHVRTDLINYTGISPEVDRLIALLRRTNRTLEQETYI</sequence>
<dbReference type="RefSeq" id="WP_149390594.1">
    <property type="nucleotide sequence ID" value="NZ_SMRS01000004.1"/>
</dbReference>
<evidence type="ECO:0000313" key="1">
    <source>
        <dbReference type="EMBL" id="KAA0875014.1"/>
    </source>
</evidence>
<evidence type="ECO:0000313" key="2">
    <source>
        <dbReference type="Proteomes" id="UP000325302"/>
    </source>
</evidence>